<sequence length="223" mass="26080">TTINDIDYIHEETSSQFLCQSKQARRSVKIKLLGRCEVVCSQGEPLDNTSEGQIPIKPPSEDSNEEKWVRLVATQYSFLNQYLRERLKEKMKEGIENSESDTSDEEQLPSISGGRTHSMKMTEGKKKRDGKDAHVHSRLPLVRRKEDVKEQADWHHTQLNELLRNDIKELMKEQLATGHARMRKLLRKDLEEIRGLLKKELRQIFMEKMALLQEQRTSLEQIK</sequence>
<name>A0A8C8UC77_PERMB</name>
<reference evidence="2 3" key="1">
    <citation type="submission" date="2018-10" db="EMBL/GenBank/DDBJ databases">
        <title>Improved assembly of the deer mouse Peromyscus maniculatus genome.</title>
        <authorList>
            <person name="Lassance J.-M."/>
            <person name="Hoekstra H.E."/>
        </authorList>
    </citation>
    <scope>NUCLEOTIDE SEQUENCE [LARGE SCALE GENOMIC DNA]</scope>
</reference>
<dbReference type="Proteomes" id="UP000694547">
    <property type="component" value="Chromosome 17"/>
</dbReference>
<feature type="compositionally biased region" description="Acidic residues" evidence="1">
    <location>
        <begin position="96"/>
        <end position="107"/>
    </location>
</feature>
<feature type="region of interest" description="Disordered" evidence="1">
    <location>
        <begin position="93"/>
        <end position="134"/>
    </location>
</feature>
<keyword evidence="3" id="KW-1185">Reference proteome</keyword>
<dbReference type="AlphaFoldDB" id="A0A8C8UC77"/>
<accession>A0A8C8UC77</accession>
<evidence type="ECO:0000313" key="3">
    <source>
        <dbReference type="Proteomes" id="UP000694547"/>
    </source>
</evidence>
<evidence type="ECO:0000256" key="1">
    <source>
        <dbReference type="SAM" id="MobiDB-lite"/>
    </source>
</evidence>
<organism evidence="2 3">
    <name type="scientific">Peromyscus maniculatus bairdii</name>
    <name type="common">Prairie deer mouse</name>
    <dbReference type="NCBI Taxonomy" id="230844"/>
    <lineage>
        <taxon>Eukaryota</taxon>
        <taxon>Metazoa</taxon>
        <taxon>Chordata</taxon>
        <taxon>Craniata</taxon>
        <taxon>Vertebrata</taxon>
        <taxon>Euteleostomi</taxon>
        <taxon>Mammalia</taxon>
        <taxon>Eutheria</taxon>
        <taxon>Euarchontoglires</taxon>
        <taxon>Glires</taxon>
        <taxon>Rodentia</taxon>
        <taxon>Myomorpha</taxon>
        <taxon>Muroidea</taxon>
        <taxon>Cricetidae</taxon>
        <taxon>Neotominae</taxon>
        <taxon>Peromyscus</taxon>
    </lineage>
</organism>
<proteinExistence type="predicted"/>
<feature type="compositionally biased region" description="Basic and acidic residues" evidence="1">
    <location>
        <begin position="120"/>
        <end position="134"/>
    </location>
</feature>
<protein>
    <submittedName>
        <fullName evidence="2">Uncharacterized protein</fullName>
    </submittedName>
</protein>
<dbReference type="Ensembl" id="ENSPEMT00000035210.1">
    <property type="protein sequence ID" value="ENSPEMP00000030714.1"/>
    <property type="gene ID" value="ENSPEMG00000026982.1"/>
</dbReference>
<dbReference type="GeneTree" id="ENSGT00940000168647"/>
<evidence type="ECO:0000313" key="2">
    <source>
        <dbReference type="Ensembl" id="ENSPEMP00000030714.1"/>
    </source>
</evidence>
<reference evidence="2" key="2">
    <citation type="submission" date="2025-08" db="UniProtKB">
        <authorList>
            <consortium name="Ensembl"/>
        </authorList>
    </citation>
    <scope>IDENTIFICATION</scope>
</reference>
<reference evidence="2" key="3">
    <citation type="submission" date="2025-09" db="UniProtKB">
        <authorList>
            <consortium name="Ensembl"/>
        </authorList>
    </citation>
    <scope>IDENTIFICATION</scope>
</reference>